<keyword evidence="2" id="KW-1185">Reference proteome</keyword>
<gene>
    <name evidence="1" type="ORF">H8F21_16030</name>
</gene>
<sequence>MDTFEREMTADFDRLDALFNEDSSMVQGSAVSALTLEYPGLAVVASRSPATRRPVLASIIEKALTATDDAAKESVIVFANATKQLLMREVIAVASGVAFTALDNANLADEDWPKLSHGANLLCRLAGIEEQPSESDDAGHLKAKSRIQWSGNPVAVADVLRALSECGDGSTVIIENAHLLHGADRVSAALSDLRNCAAATGNFLYLGVGLSHWPDVRKSNNRELFLTDLPEAYADMVNIADKILLLAPSSEGAEVTIFDPRYVEAWRGPLEF</sequence>
<evidence type="ECO:0000313" key="1">
    <source>
        <dbReference type="EMBL" id="MBM5459078.1"/>
    </source>
</evidence>
<proteinExistence type="predicted"/>
<accession>A0ABS2BZM5</accession>
<evidence type="ECO:0000313" key="2">
    <source>
        <dbReference type="Proteomes" id="UP000745663"/>
    </source>
</evidence>
<name>A0ABS2BZM5_9PSED</name>
<comment type="caution">
    <text evidence="1">The sequence shown here is derived from an EMBL/GenBank/DDBJ whole genome shotgun (WGS) entry which is preliminary data.</text>
</comment>
<dbReference type="RefSeq" id="WP_203584983.1">
    <property type="nucleotide sequence ID" value="NZ_JACOPV010000009.1"/>
</dbReference>
<reference evidence="1 2" key="1">
    <citation type="submission" date="2020-08" db="EMBL/GenBank/DDBJ databases">
        <title>Description of novel Pseudomonas species.</title>
        <authorList>
            <person name="Duman M."/>
            <person name="Mulet M."/>
            <person name="Altun S."/>
            <person name="Saticioglu I.B."/>
            <person name="Lalucat J."/>
            <person name="Garcia-Valdes E."/>
        </authorList>
    </citation>
    <scope>NUCLEOTIDE SEQUENCE [LARGE SCALE GENOMIC DNA]</scope>
    <source>
        <strain evidence="1 2">P66</strain>
    </source>
</reference>
<organism evidence="1 2">
    <name type="scientific">Pseudomonas arcuscaelestis</name>
    <dbReference type="NCBI Taxonomy" id="2710591"/>
    <lineage>
        <taxon>Bacteria</taxon>
        <taxon>Pseudomonadati</taxon>
        <taxon>Pseudomonadota</taxon>
        <taxon>Gammaproteobacteria</taxon>
        <taxon>Pseudomonadales</taxon>
        <taxon>Pseudomonadaceae</taxon>
        <taxon>Pseudomonas</taxon>
    </lineage>
</organism>
<dbReference type="Proteomes" id="UP000745663">
    <property type="component" value="Unassembled WGS sequence"/>
</dbReference>
<protein>
    <submittedName>
        <fullName evidence="1">Uncharacterized protein</fullName>
    </submittedName>
</protein>
<dbReference type="EMBL" id="JACOPV010000009">
    <property type="protein sequence ID" value="MBM5459078.1"/>
    <property type="molecule type" value="Genomic_DNA"/>
</dbReference>